<dbReference type="EMBL" id="BMFN01000002">
    <property type="protein sequence ID" value="GGF71338.1"/>
    <property type="molecule type" value="Genomic_DNA"/>
</dbReference>
<evidence type="ECO:0000313" key="1">
    <source>
        <dbReference type="EMBL" id="GGF71338.1"/>
    </source>
</evidence>
<name>A0ACB5PTZ0_9BACT</name>
<gene>
    <name evidence="1" type="ORF">GCM10011375_28150</name>
</gene>
<organism evidence="1 2">
    <name type="scientific">Hymenobacter qilianensis</name>
    <dbReference type="NCBI Taxonomy" id="1385715"/>
    <lineage>
        <taxon>Bacteria</taxon>
        <taxon>Pseudomonadati</taxon>
        <taxon>Bacteroidota</taxon>
        <taxon>Cytophagia</taxon>
        <taxon>Cytophagales</taxon>
        <taxon>Hymenobacteraceae</taxon>
        <taxon>Hymenobacter</taxon>
    </lineage>
</organism>
<keyword evidence="2" id="KW-1185">Reference proteome</keyword>
<proteinExistence type="predicted"/>
<dbReference type="Proteomes" id="UP000605392">
    <property type="component" value="Unassembled WGS sequence"/>
</dbReference>
<evidence type="ECO:0000313" key="2">
    <source>
        <dbReference type="Proteomes" id="UP000605392"/>
    </source>
</evidence>
<sequence length="127" mass="13980">MGAAQNVLNLKMSTIVIVAQIIVALSIIVVWVFRFDNIVKEFKQYGLPDLVRTIVGATKIALATLLIAGIWCPSLVVIPALLMAFLMLCAQVAHIKVRNPWHKYLPSLFLLFLSLFIAAAYTGVITV</sequence>
<comment type="caution">
    <text evidence="1">The sequence shown here is derived from an EMBL/GenBank/DDBJ whole genome shotgun (WGS) entry which is preliminary data.</text>
</comment>
<reference evidence="1 2" key="1">
    <citation type="journal article" date="2019" name="Int. J. Syst. Evol. Microbiol.">
        <title>The Global Catalogue of Microorganisms (GCM) 10K type strain sequencing project: providing services to taxonomists for standard genome sequencing and annotation.</title>
        <authorList>
            <consortium name="The Broad Institute Genomics Platform"/>
            <consortium name="The Broad Institute Genome Sequencing Center for Infectious Disease"/>
            <person name="Wu L."/>
            <person name="Ma J."/>
        </authorList>
    </citation>
    <scope>NUCLEOTIDE SEQUENCE [LARGE SCALE GENOMIC DNA]</scope>
    <source>
        <strain evidence="1 2">CGMCC 1.12720</strain>
    </source>
</reference>
<accession>A0ACB5PTZ0</accession>
<protein>
    <submittedName>
        <fullName evidence="1">Uncharacterized protein</fullName>
    </submittedName>
</protein>